<feature type="transmembrane region" description="Helical" evidence="1">
    <location>
        <begin position="7"/>
        <end position="26"/>
    </location>
</feature>
<dbReference type="EnsemblPlants" id="AET4Gv20582600.20">
    <property type="protein sequence ID" value="AET4Gv20582600.20"/>
    <property type="gene ID" value="AET4Gv20582600"/>
</dbReference>
<dbReference type="Proteomes" id="UP000015105">
    <property type="component" value="Chromosome 4D"/>
</dbReference>
<reference evidence="2" key="4">
    <citation type="submission" date="2019-03" db="UniProtKB">
        <authorList>
            <consortium name="EnsemblPlants"/>
        </authorList>
    </citation>
    <scope>IDENTIFICATION</scope>
</reference>
<evidence type="ECO:0000256" key="1">
    <source>
        <dbReference type="SAM" id="Phobius"/>
    </source>
</evidence>
<reference evidence="2" key="5">
    <citation type="journal article" date="2021" name="G3 (Bethesda)">
        <title>Aegilops tauschii genome assembly Aet v5.0 features greater sequence contiguity and improved annotation.</title>
        <authorList>
            <person name="Wang L."/>
            <person name="Zhu T."/>
            <person name="Rodriguez J.C."/>
            <person name="Deal K.R."/>
            <person name="Dubcovsky J."/>
            <person name="McGuire P.E."/>
            <person name="Lux T."/>
            <person name="Spannagl M."/>
            <person name="Mayer K.F.X."/>
            <person name="Baldrich P."/>
            <person name="Meyers B.C."/>
            <person name="Huo N."/>
            <person name="Gu Y.Q."/>
            <person name="Zhou H."/>
            <person name="Devos K.M."/>
            <person name="Bennetzen J.L."/>
            <person name="Unver T."/>
            <person name="Budak H."/>
            <person name="Gulick P.J."/>
            <person name="Galiba G."/>
            <person name="Kalapos B."/>
            <person name="Nelson D.R."/>
            <person name="Li P."/>
            <person name="You F.M."/>
            <person name="Luo M.C."/>
            <person name="Dvorak J."/>
        </authorList>
    </citation>
    <scope>NUCLEOTIDE SEQUENCE [LARGE SCALE GENOMIC DNA]</scope>
    <source>
        <strain evidence="2">cv. AL8/78</strain>
    </source>
</reference>
<reference evidence="2" key="3">
    <citation type="journal article" date="2017" name="Nature">
        <title>Genome sequence of the progenitor of the wheat D genome Aegilops tauschii.</title>
        <authorList>
            <person name="Luo M.C."/>
            <person name="Gu Y.Q."/>
            <person name="Puiu D."/>
            <person name="Wang H."/>
            <person name="Twardziok S.O."/>
            <person name="Deal K.R."/>
            <person name="Huo N."/>
            <person name="Zhu T."/>
            <person name="Wang L."/>
            <person name="Wang Y."/>
            <person name="McGuire P.E."/>
            <person name="Liu S."/>
            <person name="Long H."/>
            <person name="Ramasamy R.K."/>
            <person name="Rodriguez J.C."/>
            <person name="Van S.L."/>
            <person name="Yuan L."/>
            <person name="Wang Z."/>
            <person name="Xia Z."/>
            <person name="Xiao L."/>
            <person name="Anderson O.D."/>
            <person name="Ouyang S."/>
            <person name="Liang Y."/>
            <person name="Zimin A.V."/>
            <person name="Pertea G."/>
            <person name="Qi P."/>
            <person name="Bennetzen J.L."/>
            <person name="Dai X."/>
            <person name="Dawson M.W."/>
            <person name="Muller H.G."/>
            <person name="Kugler K."/>
            <person name="Rivarola-Duarte L."/>
            <person name="Spannagl M."/>
            <person name="Mayer K.F.X."/>
            <person name="Lu F.H."/>
            <person name="Bevan M.W."/>
            <person name="Leroy P."/>
            <person name="Li P."/>
            <person name="You F.M."/>
            <person name="Sun Q."/>
            <person name="Liu Z."/>
            <person name="Lyons E."/>
            <person name="Wicker T."/>
            <person name="Salzberg S.L."/>
            <person name="Devos K.M."/>
            <person name="Dvorak J."/>
        </authorList>
    </citation>
    <scope>NUCLEOTIDE SEQUENCE [LARGE SCALE GENOMIC DNA]</scope>
    <source>
        <strain evidence="2">cv. AL8/78</strain>
    </source>
</reference>
<evidence type="ECO:0000313" key="2">
    <source>
        <dbReference type="EnsemblPlants" id="AET4Gv20582600.20"/>
    </source>
</evidence>
<keyword evidence="1" id="KW-1133">Transmembrane helix</keyword>
<evidence type="ECO:0000313" key="3">
    <source>
        <dbReference type="Proteomes" id="UP000015105"/>
    </source>
</evidence>
<reference evidence="3" key="1">
    <citation type="journal article" date="2014" name="Science">
        <title>Ancient hybridizations among the ancestral genomes of bread wheat.</title>
        <authorList>
            <consortium name="International Wheat Genome Sequencing Consortium,"/>
            <person name="Marcussen T."/>
            <person name="Sandve S.R."/>
            <person name="Heier L."/>
            <person name="Spannagl M."/>
            <person name="Pfeifer M."/>
            <person name="Jakobsen K.S."/>
            <person name="Wulff B.B."/>
            <person name="Steuernagel B."/>
            <person name="Mayer K.F."/>
            <person name="Olsen O.A."/>
        </authorList>
    </citation>
    <scope>NUCLEOTIDE SEQUENCE [LARGE SCALE GENOMIC DNA]</scope>
    <source>
        <strain evidence="3">cv. AL8/78</strain>
    </source>
</reference>
<accession>A0A453IJS5</accession>
<protein>
    <submittedName>
        <fullName evidence="2">Uncharacterized protein</fullName>
    </submittedName>
</protein>
<keyword evidence="3" id="KW-1185">Reference proteome</keyword>
<dbReference type="Gramene" id="AET4Gv20582600.20">
    <property type="protein sequence ID" value="AET4Gv20582600.20"/>
    <property type="gene ID" value="AET4Gv20582600"/>
</dbReference>
<keyword evidence="1" id="KW-0472">Membrane</keyword>
<proteinExistence type="predicted"/>
<organism evidence="2 3">
    <name type="scientific">Aegilops tauschii subsp. strangulata</name>
    <name type="common">Goatgrass</name>
    <dbReference type="NCBI Taxonomy" id="200361"/>
    <lineage>
        <taxon>Eukaryota</taxon>
        <taxon>Viridiplantae</taxon>
        <taxon>Streptophyta</taxon>
        <taxon>Embryophyta</taxon>
        <taxon>Tracheophyta</taxon>
        <taxon>Spermatophyta</taxon>
        <taxon>Magnoliopsida</taxon>
        <taxon>Liliopsida</taxon>
        <taxon>Poales</taxon>
        <taxon>Poaceae</taxon>
        <taxon>BOP clade</taxon>
        <taxon>Pooideae</taxon>
        <taxon>Triticodae</taxon>
        <taxon>Triticeae</taxon>
        <taxon>Triticinae</taxon>
        <taxon>Aegilops</taxon>
    </lineage>
</organism>
<sequence>MRKVSMYLFCANCFLFIVFLVAYHHFGCETRDGPFFFVSHKSVVSCIQPTLQVEPDVFHFIFWSMYRNGTCSGMSSCCCIQPLGIKHHHSDRRLQWHVQLLKI</sequence>
<reference evidence="3" key="2">
    <citation type="journal article" date="2017" name="Nat. Plants">
        <title>The Aegilops tauschii genome reveals multiple impacts of transposons.</title>
        <authorList>
            <person name="Zhao G."/>
            <person name="Zou C."/>
            <person name="Li K."/>
            <person name="Wang K."/>
            <person name="Li T."/>
            <person name="Gao L."/>
            <person name="Zhang X."/>
            <person name="Wang H."/>
            <person name="Yang Z."/>
            <person name="Liu X."/>
            <person name="Jiang W."/>
            <person name="Mao L."/>
            <person name="Kong X."/>
            <person name="Jiao Y."/>
            <person name="Jia J."/>
        </authorList>
    </citation>
    <scope>NUCLEOTIDE SEQUENCE [LARGE SCALE GENOMIC DNA]</scope>
    <source>
        <strain evidence="3">cv. AL8/78</strain>
    </source>
</reference>
<keyword evidence="1" id="KW-0812">Transmembrane</keyword>
<name>A0A453IJS5_AEGTS</name>
<dbReference type="AlphaFoldDB" id="A0A453IJS5"/>